<dbReference type="RefSeq" id="WP_165596554.1">
    <property type="nucleotide sequence ID" value="NZ_JAMXLT020000002.1"/>
</dbReference>
<evidence type="ECO:0000313" key="1">
    <source>
        <dbReference type="EMBL" id="MDW8547732.1"/>
    </source>
</evidence>
<accession>A0ABU4JDI5</accession>
<dbReference type="EMBL" id="JAMXLT020000002">
    <property type="protein sequence ID" value="MDW8547732.1"/>
    <property type="molecule type" value="Genomic_DNA"/>
</dbReference>
<organism evidence="1 2">
    <name type="scientific">Epilithonimonas ginsengisoli</name>
    <dbReference type="NCBI Taxonomy" id="1245592"/>
    <lineage>
        <taxon>Bacteria</taxon>
        <taxon>Pseudomonadati</taxon>
        <taxon>Bacteroidota</taxon>
        <taxon>Flavobacteriia</taxon>
        <taxon>Flavobacteriales</taxon>
        <taxon>Weeksellaceae</taxon>
        <taxon>Chryseobacterium group</taxon>
        <taxon>Epilithonimonas</taxon>
    </lineage>
</organism>
<comment type="caution">
    <text evidence="1">The sequence shown here is derived from an EMBL/GenBank/DDBJ whole genome shotgun (WGS) entry which is preliminary data.</text>
</comment>
<evidence type="ECO:0000313" key="2">
    <source>
        <dbReference type="Proteomes" id="UP001204439"/>
    </source>
</evidence>
<gene>
    <name evidence="1" type="ORF">NG800_002340</name>
</gene>
<reference evidence="1 2" key="1">
    <citation type="submission" date="2023-11" db="EMBL/GenBank/DDBJ databases">
        <title>First isolation, identification, and characterization of non-pathogenic Epilithonimonas ginsengisoli isolated from diseased farmed rainbow trout (Oncorhynchus mykiss) in Chile.</title>
        <authorList>
            <person name="Miranda C.D."/>
            <person name="Irgang R."/>
            <person name="Concha C."/>
            <person name="Rojas R."/>
            <person name="Avendano R."/>
        </authorList>
    </citation>
    <scope>NUCLEOTIDE SEQUENCE [LARGE SCALE GENOMIC DNA]</scope>
    <source>
        <strain evidence="1 2">FP99</strain>
    </source>
</reference>
<keyword evidence="2" id="KW-1185">Reference proteome</keyword>
<protein>
    <submittedName>
        <fullName evidence="1">Uncharacterized protein</fullName>
    </submittedName>
</protein>
<sequence length="51" mass="5947">MNLASSPDEAIDLAYEKWSGGAFALMRAQRVVKKWYSRLLDKIIEQVLRDY</sequence>
<proteinExistence type="predicted"/>
<dbReference type="Proteomes" id="UP001204439">
    <property type="component" value="Unassembled WGS sequence"/>
</dbReference>
<name>A0ABU4JDI5_9FLAO</name>